<organism evidence="2 3">
    <name type="scientific">Castanea mollissima</name>
    <name type="common">Chinese chestnut</name>
    <dbReference type="NCBI Taxonomy" id="60419"/>
    <lineage>
        <taxon>Eukaryota</taxon>
        <taxon>Viridiplantae</taxon>
        <taxon>Streptophyta</taxon>
        <taxon>Embryophyta</taxon>
        <taxon>Tracheophyta</taxon>
        <taxon>Spermatophyta</taxon>
        <taxon>Magnoliopsida</taxon>
        <taxon>eudicotyledons</taxon>
        <taxon>Gunneridae</taxon>
        <taxon>Pentapetalae</taxon>
        <taxon>rosids</taxon>
        <taxon>fabids</taxon>
        <taxon>Fagales</taxon>
        <taxon>Fagaceae</taxon>
        <taxon>Castanea</taxon>
    </lineage>
</organism>
<evidence type="ECO:0000256" key="1">
    <source>
        <dbReference type="SAM" id="MobiDB-lite"/>
    </source>
</evidence>
<evidence type="ECO:0000313" key="2">
    <source>
        <dbReference type="EMBL" id="KAF3951814.1"/>
    </source>
</evidence>
<dbReference type="Proteomes" id="UP000737018">
    <property type="component" value="Unassembled WGS sequence"/>
</dbReference>
<comment type="caution">
    <text evidence="2">The sequence shown here is derived from an EMBL/GenBank/DDBJ whole genome shotgun (WGS) entry which is preliminary data.</text>
</comment>
<evidence type="ECO:0000313" key="3">
    <source>
        <dbReference type="Proteomes" id="UP000737018"/>
    </source>
</evidence>
<accession>A0A8J4QS84</accession>
<feature type="compositionally biased region" description="Polar residues" evidence="1">
    <location>
        <begin position="25"/>
        <end position="35"/>
    </location>
</feature>
<dbReference type="AlphaFoldDB" id="A0A8J4QS84"/>
<feature type="region of interest" description="Disordered" evidence="1">
    <location>
        <begin position="25"/>
        <end position="54"/>
    </location>
</feature>
<dbReference type="EMBL" id="JRKL02004766">
    <property type="protein sequence ID" value="KAF3951814.1"/>
    <property type="molecule type" value="Genomic_DNA"/>
</dbReference>
<gene>
    <name evidence="2" type="ORF">CMV_022574</name>
</gene>
<protein>
    <submittedName>
        <fullName evidence="2">Uncharacterized protein</fullName>
    </submittedName>
</protein>
<name>A0A8J4QS84_9ROSI</name>
<proteinExistence type="predicted"/>
<reference evidence="2" key="1">
    <citation type="submission" date="2020-03" db="EMBL/GenBank/DDBJ databases">
        <title>Castanea mollissima Vanexum genome sequencing.</title>
        <authorList>
            <person name="Staton M."/>
        </authorList>
    </citation>
    <scope>NUCLEOTIDE SEQUENCE</scope>
    <source>
        <tissue evidence="2">Leaf</tissue>
    </source>
</reference>
<keyword evidence="3" id="KW-1185">Reference proteome</keyword>
<sequence>MCTSLRVTPLNNNVQGQKFPTLSLRTSPASISQSSPHPPSDLNPHPRSVTLNPSPSIFDLNPSLSISLISSRHPPSLRSEALTCHRYRSVFIGTSIILKKKGLKRGGSIGKREAEQQLKKQVAKKQKGDEGVEQAVVKYSEVIAAFEMRP</sequence>